<protein>
    <recommendedName>
        <fullName evidence="5">Cholesterol esterase</fullName>
    </recommendedName>
</protein>
<evidence type="ECO:0000313" key="3">
    <source>
        <dbReference type="EMBL" id="MBB5851238.1"/>
    </source>
</evidence>
<sequence>MFTRKVLVGGIALSAVALTVVAPAASATGHGSSAFALSASGLLKIDPVPAVDGSDGFRQKSLAEFSLPLQLVKLTLLNAQAGESAAKASIKDVTVNLGGITGLQGKPLVSASAIQAQCKGGKGSSSLAKANIGGVKLDVAAAPNTAVGVQGLASVTLNKQVEHKDGSITVTALSISVDGVQTLDLASVTCAAGDGGGSTTEPPTGKPSTGKPSSTKPSAPATSATTRPAGDKPTADGKAPTPTPVKAHLDVTG</sequence>
<dbReference type="NCBIfam" id="NF040603">
    <property type="entry name" value="choice_anch_P"/>
    <property type="match status" value="1"/>
</dbReference>
<feature type="chain" id="PRO_5039520163" description="Cholesterol esterase" evidence="2">
    <location>
        <begin position="28"/>
        <end position="253"/>
    </location>
</feature>
<dbReference type="RefSeq" id="WP_184892852.1">
    <property type="nucleotide sequence ID" value="NZ_JACHMX010000001.1"/>
</dbReference>
<keyword evidence="4" id="KW-1185">Reference proteome</keyword>
<reference evidence="3 4" key="1">
    <citation type="submission" date="2020-08" db="EMBL/GenBank/DDBJ databases">
        <title>Sequencing the genomes of 1000 actinobacteria strains.</title>
        <authorList>
            <person name="Klenk H.-P."/>
        </authorList>
    </citation>
    <scope>NUCLEOTIDE SEQUENCE [LARGE SCALE GENOMIC DNA]</scope>
    <source>
        <strain evidence="3 4">DSM 45272</strain>
    </source>
</reference>
<comment type="caution">
    <text evidence="3">The sequence shown here is derived from an EMBL/GenBank/DDBJ whole genome shotgun (WGS) entry which is preliminary data.</text>
</comment>
<accession>A0A841AYR5</accession>
<evidence type="ECO:0000256" key="2">
    <source>
        <dbReference type="SAM" id="SignalP"/>
    </source>
</evidence>
<dbReference type="AlphaFoldDB" id="A0A841AYR5"/>
<evidence type="ECO:0000256" key="1">
    <source>
        <dbReference type="SAM" id="MobiDB-lite"/>
    </source>
</evidence>
<feature type="signal peptide" evidence="2">
    <location>
        <begin position="1"/>
        <end position="27"/>
    </location>
</feature>
<evidence type="ECO:0000313" key="4">
    <source>
        <dbReference type="Proteomes" id="UP000580861"/>
    </source>
</evidence>
<feature type="region of interest" description="Disordered" evidence="1">
    <location>
        <begin position="193"/>
        <end position="253"/>
    </location>
</feature>
<keyword evidence="2" id="KW-0732">Signal</keyword>
<dbReference type="Proteomes" id="UP000580861">
    <property type="component" value="Unassembled WGS sequence"/>
</dbReference>
<gene>
    <name evidence="3" type="ORF">HDA45_001325</name>
</gene>
<feature type="compositionally biased region" description="Low complexity" evidence="1">
    <location>
        <begin position="199"/>
        <end position="228"/>
    </location>
</feature>
<dbReference type="EMBL" id="JACHMX010000001">
    <property type="protein sequence ID" value="MBB5851238.1"/>
    <property type="molecule type" value="Genomic_DNA"/>
</dbReference>
<evidence type="ECO:0008006" key="5">
    <source>
        <dbReference type="Google" id="ProtNLM"/>
    </source>
</evidence>
<name>A0A841AYR5_9PSEU</name>
<organism evidence="3 4">
    <name type="scientific">Amycolatopsis umgeniensis</name>
    <dbReference type="NCBI Taxonomy" id="336628"/>
    <lineage>
        <taxon>Bacteria</taxon>
        <taxon>Bacillati</taxon>
        <taxon>Actinomycetota</taxon>
        <taxon>Actinomycetes</taxon>
        <taxon>Pseudonocardiales</taxon>
        <taxon>Pseudonocardiaceae</taxon>
        <taxon>Amycolatopsis</taxon>
    </lineage>
</organism>
<proteinExistence type="predicted"/>